<dbReference type="AlphaFoldDB" id="Q4BXC6"/>
<dbReference type="PROSITE" id="PS51257">
    <property type="entry name" value="PROKAR_LIPOPROTEIN"/>
    <property type="match status" value="1"/>
</dbReference>
<evidence type="ECO:0000313" key="1">
    <source>
        <dbReference type="EMBL" id="EAM48558.1"/>
    </source>
</evidence>
<proteinExistence type="predicted"/>
<protein>
    <submittedName>
        <fullName evidence="1">Similar to TRAP-type uncharacterized transport system periplasmic component</fullName>
    </submittedName>
</protein>
<gene>
    <name evidence="1" type="ORF">CwatDRAFT_1030</name>
</gene>
<dbReference type="NCBIfam" id="TIGR02122">
    <property type="entry name" value="TRAP_TAXI"/>
    <property type="match status" value="1"/>
</dbReference>
<dbReference type="InterPro" id="IPR011852">
    <property type="entry name" value="TRAP_TAXI"/>
</dbReference>
<dbReference type="SUPFAM" id="SSF53850">
    <property type="entry name" value="Periplasmic binding protein-like II"/>
    <property type="match status" value="1"/>
</dbReference>
<dbReference type="RefSeq" id="WP_007307668.1">
    <property type="nucleotide sequence ID" value="NZ_AADV02000134.1"/>
</dbReference>
<dbReference type="EMBL" id="AADV02000134">
    <property type="protein sequence ID" value="EAM48558.1"/>
    <property type="molecule type" value="Genomic_DNA"/>
</dbReference>
<dbReference type="PANTHER" id="PTHR42941">
    <property type="entry name" value="SLL1037 PROTEIN"/>
    <property type="match status" value="1"/>
</dbReference>
<evidence type="ECO:0000313" key="2">
    <source>
        <dbReference type="Proteomes" id="UP000003922"/>
    </source>
</evidence>
<name>Q4BXC6_CROWT</name>
<dbReference type="KEGG" id="cwa:CwatDRAFT_1030"/>
<dbReference type="Gene3D" id="3.40.190.10">
    <property type="entry name" value="Periplasmic binding protein-like II"/>
    <property type="match status" value="2"/>
</dbReference>
<keyword evidence="2" id="KW-1185">Reference proteome</keyword>
<reference evidence="1" key="2">
    <citation type="submission" date="2005-06" db="EMBL/GenBank/DDBJ databases">
        <title>Sequencing of the draft genome and assembly of Crocosphaera watsonii WH 8501.</title>
        <authorList>
            <consortium name="US DOE Joint Genome Institute (JGI-PGF)"/>
            <person name="Copeland A."/>
            <person name="Lucas S."/>
            <person name="Lapidus A."/>
            <person name="Barry K."/>
            <person name="Detter C."/>
            <person name="Glavina T."/>
            <person name="Hammon N."/>
            <person name="Israni S."/>
            <person name="Pitluck S."/>
            <person name="Richardson P."/>
        </authorList>
    </citation>
    <scope>NUCLEOTIDE SEQUENCE [LARGE SCALE GENOMIC DNA]</scope>
    <source>
        <strain evidence="1">WH 8501</strain>
    </source>
</reference>
<sequence length="512" mass="58554">MIYPWKIKMIKPNFIHSLILIIPIFLGSCATQKTTLSISSGSPGSGYKSISSQIKLSADTIEQIEVTDNFDSQGSQQNLQRLLDKEVDLAIVQLDVASDAMKEGKVNTLLVLTQEYLHIVSKADSNIKTLADLQGKQVIIGAEGSGIYFTAKRIFEASNIEVIEIKSNQDRLKKLINDEVDAFIYVGPLATSERFKQELNKSPQLNLIPVDSSLVNYLTIQFPESYQGKFIPQGTYKPLPQLPNQDLLTISTPGALITRPDVNQRKVSLLTWAIISNFRQYSPFYPQLASEQDAKLLSEGLIYIHPGAQQVFNHGDPRVAWQRYLQENKPLQAAFIMLISTSSLGFLIRWWGKRKQNNLLQANLQTIHELRQLLDDNPQKAIEENETLRQKYRLMLIDGKVSPEVYEQIEKMTQIFSEQCKQWQEKQKELSHNQILKLMDEYSQKLPEGLILGEVQEEQLEYTHQQYKEMLKSGQLDLQTYLQMIQLTLTWTNLLSLNQSQNQNNYLSNESK</sequence>
<dbReference type="Proteomes" id="UP000003922">
    <property type="component" value="Unassembled WGS sequence"/>
</dbReference>
<accession>Q4BXC6</accession>
<dbReference type="Pfam" id="PF16868">
    <property type="entry name" value="NMT1_3"/>
    <property type="match status" value="1"/>
</dbReference>
<reference evidence="1" key="3">
    <citation type="submission" date="2016-12" db="EMBL/GenBank/DDBJ databases">
        <title>Annotation of the draft genome assembly of Crocosphaera watsonii WH 8501.</title>
        <authorList>
            <consortium name="US DOE Joint Genome Institute (JGI-ORNL)"/>
            <person name="Larimer F."/>
            <person name="Land M."/>
        </authorList>
    </citation>
    <scope>NUCLEOTIDE SEQUENCE</scope>
    <source>
        <strain evidence="1">WH 8501</strain>
    </source>
</reference>
<organism evidence="1 2">
    <name type="scientific">Crocosphaera watsonii WH 8501</name>
    <dbReference type="NCBI Taxonomy" id="165597"/>
    <lineage>
        <taxon>Bacteria</taxon>
        <taxon>Bacillati</taxon>
        <taxon>Cyanobacteriota</taxon>
        <taxon>Cyanophyceae</taxon>
        <taxon>Oscillatoriophycideae</taxon>
        <taxon>Chroococcales</taxon>
        <taxon>Aphanothecaceae</taxon>
        <taxon>Crocosphaera</taxon>
    </lineage>
</organism>
<reference evidence="1" key="1">
    <citation type="submission" date="2004-02" db="EMBL/GenBank/DDBJ databases">
        <authorList>
            <consortium name="DOE Joint Genome Institute"/>
        </authorList>
    </citation>
    <scope>NUCLEOTIDE SEQUENCE [LARGE SCALE GENOMIC DNA]</scope>
    <source>
        <strain evidence="1">WH 8501</strain>
    </source>
</reference>
<dbReference type="PANTHER" id="PTHR42941:SF1">
    <property type="entry name" value="SLL1037 PROTEIN"/>
    <property type="match status" value="1"/>
</dbReference>
<comment type="caution">
    <text evidence="1">The sequence shown here is derived from an EMBL/GenBank/DDBJ whole genome shotgun (WGS) entry which is preliminary data.</text>
</comment>